<dbReference type="EMBL" id="KQ990528">
    <property type="protein sequence ID" value="KZV53166.1"/>
    <property type="molecule type" value="Genomic_DNA"/>
</dbReference>
<dbReference type="OrthoDB" id="1728906at2759"/>
<accession>A0A2Z7D7V4</accession>
<name>A0A2Z7D7V4_9LAMI</name>
<protein>
    <submittedName>
        <fullName evidence="1">Uncharacterized protein</fullName>
    </submittedName>
</protein>
<reference evidence="1 2" key="1">
    <citation type="journal article" date="2015" name="Proc. Natl. Acad. Sci. U.S.A.">
        <title>The resurrection genome of Boea hygrometrica: A blueprint for survival of dehydration.</title>
        <authorList>
            <person name="Xiao L."/>
            <person name="Yang G."/>
            <person name="Zhang L."/>
            <person name="Yang X."/>
            <person name="Zhao S."/>
            <person name="Ji Z."/>
            <person name="Zhou Q."/>
            <person name="Hu M."/>
            <person name="Wang Y."/>
            <person name="Chen M."/>
            <person name="Xu Y."/>
            <person name="Jin H."/>
            <person name="Xiao X."/>
            <person name="Hu G."/>
            <person name="Bao F."/>
            <person name="Hu Y."/>
            <person name="Wan P."/>
            <person name="Li L."/>
            <person name="Deng X."/>
            <person name="Kuang T."/>
            <person name="Xiang C."/>
            <person name="Zhu J.K."/>
            <person name="Oliver M.J."/>
            <person name="He Y."/>
        </authorList>
    </citation>
    <scope>NUCLEOTIDE SEQUENCE [LARGE SCALE GENOMIC DNA]</scope>
    <source>
        <strain evidence="2">cv. XS01</strain>
    </source>
</reference>
<evidence type="ECO:0000313" key="2">
    <source>
        <dbReference type="Proteomes" id="UP000250235"/>
    </source>
</evidence>
<proteinExistence type="predicted"/>
<dbReference type="AlphaFoldDB" id="A0A2Z7D7V4"/>
<sequence length="63" mass="6963">MQDIPYHQVGQAIKSKDADYALETVTNMVQLIPEIWQNEESDKMIASTRGEMDLVIAPTAVGA</sequence>
<gene>
    <name evidence="1" type="ORF">F511_27500</name>
</gene>
<dbReference type="Proteomes" id="UP000250235">
    <property type="component" value="Unassembled WGS sequence"/>
</dbReference>
<evidence type="ECO:0000313" key="1">
    <source>
        <dbReference type="EMBL" id="KZV53166.1"/>
    </source>
</evidence>
<organism evidence="1 2">
    <name type="scientific">Dorcoceras hygrometricum</name>
    <dbReference type="NCBI Taxonomy" id="472368"/>
    <lineage>
        <taxon>Eukaryota</taxon>
        <taxon>Viridiplantae</taxon>
        <taxon>Streptophyta</taxon>
        <taxon>Embryophyta</taxon>
        <taxon>Tracheophyta</taxon>
        <taxon>Spermatophyta</taxon>
        <taxon>Magnoliopsida</taxon>
        <taxon>eudicotyledons</taxon>
        <taxon>Gunneridae</taxon>
        <taxon>Pentapetalae</taxon>
        <taxon>asterids</taxon>
        <taxon>lamiids</taxon>
        <taxon>Lamiales</taxon>
        <taxon>Gesneriaceae</taxon>
        <taxon>Didymocarpoideae</taxon>
        <taxon>Trichosporeae</taxon>
        <taxon>Loxocarpinae</taxon>
        <taxon>Dorcoceras</taxon>
    </lineage>
</organism>
<keyword evidence="2" id="KW-1185">Reference proteome</keyword>